<feature type="domain" description="DYW" evidence="4">
    <location>
        <begin position="517"/>
        <end position="609"/>
    </location>
</feature>
<dbReference type="Pfam" id="PF13041">
    <property type="entry name" value="PPR_2"/>
    <property type="match status" value="1"/>
</dbReference>
<evidence type="ECO:0000313" key="6">
    <source>
        <dbReference type="Proteomes" id="UP000243975"/>
    </source>
</evidence>
<sequence length="609" mass="67623">MHHHLLQSLRFCATHRRPSDGKTLHAHIHKIGLDQYGALPNTLISIYAKCGLIKDALQLFDQMPHRDQVSWASILTAYNQSNLPNRALSVFAHSFFRDCLQPDHFIFASLLNSCAALNALQIGHQVHAQFVLSPFSSDDVVKSSLVDMYAKCGSVDVARAVFDTISSKNSISLTAMISGYARSGRKSEAIELLRSMKEANLFSWTALISGLIQSGHWVGAFHLFIAMRKEGIKIIDPFILSSVIGASANLAALELGKQVHCLVLGLGFESSLYVSNSLVDMYAKCSDIIAAKTAFNSIVRKDVVSWTSIIVGLAQHGKAKEALVLYNDMISTGLNPNEVTFVGLIYACSHVGLVDKGLELFKSMVEYYGLNPSLQHYTCLLDLFSRSGHLDEAENLLNTMPFDLDEAVWASLLSACKRHGKTQMGTRIADRLMGLGPKDPSTFILLSNAYAGASMWENVAKVRNLMATMDVKKEPAYSWVHLGKESQVFYAGEPSHPMKDQMSVLLKDLDDKMRKRGYVPDTSYVLHDMGKQEKENQLFWHSERLAVAYGLLKSVPGSVIRVVKNLRVCGDCHMVLKLICSIVGREIIVRDASRFHHFKDGRCSCSDFW</sequence>
<organism evidence="5 6">
    <name type="scientific">Cynara cardunculus var. scolymus</name>
    <name type="common">Globe artichoke</name>
    <name type="synonym">Cynara scolymus</name>
    <dbReference type="NCBI Taxonomy" id="59895"/>
    <lineage>
        <taxon>Eukaryota</taxon>
        <taxon>Viridiplantae</taxon>
        <taxon>Streptophyta</taxon>
        <taxon>Embryophyta</taxon>
        <taxon>Tracheophyta</taxon>
        <taxon>Spermatophyta</taxon>
        <taxon>Magnoliopsida</taxon>
        <taxon>eudicotyledons</taxon>
        <taxon>Gunneridae</taxon>
        <taxon>Pentapetalae</taxon>
        <taxon>asterids</taxon>
        <taxon>campanulids</taxon>
        <taxon>Asterales</taxon>
        <taxon>Asteraceae</taxon>
        <taxon>Carduoideae</taxon>
        <taxon>Cardueae</taxon>
        <taxon>Carduinae</taxon>
        <taxon>Cynara</taxon>
    </lineage>
</organism>
<comment type="caution">
    <text evidence="5">The sequence shown here is derived from an EMBL/GenBank/DDBJ whole genome shotgun (WGS) entry which is preliminary data.</text>
</comment>
<dbReference type="Gramene" id="KVI00375">
    <property type="protein sequence ID" value="KVI00375"/>
    <property type="gene ID" value="Ccrd_021392"/>
</dbReference>
<dbReference type="Pfam" id="PF14432">
    <property type="entry name" value="DYW_deaminase"/>
    <property type="match status" value="1"/>
</dbReference>
<protein>
    <submittedName>
        <fullName evidence="5">Pentatricopeptide repeat-containing protein</fullName>
    </submittedName>
</protein>
<feature type="repeat" description="PPR" evidence="3">
    <location>
        <begin position="169"/>
        <end position="203"/>
    </location>
</feature>
<dbReference type="OMA" id="ACKHHGN"/>
<feature type="repeat" description="PPR" evidence="3">
    <location>
        <begin position="302"/>
        <end position="336"/>
    </location>
</feature>
<evidence type="ECO:0000259" key="4">
    <source>
        <dbReference type="Pfam" id="PF14432"/>
    </source>
</evidence>
<dbReference type="EMBL" id="LEKV01003390">
    <property type="protein sequence ID" value="KVI00375.1"/>
    <property type="molecule type" value="Genomic_DNA"/>
</dbReference>
<dbReference type="OrthoDB" id="1854885at2759"/>
<dbReference type="InterPro" id="IPR002885">
    <property type="entry name" value="PPR_rpt"/>
</dbReference>
<dbReference type="InterPro" id="IPR046848">
    <property type="entry name" value="E_motif"/>
</dbReference>
<dbReference type="GO" id="GO:0003723">
    <property type="term" value="F:RNA binding"/>
    <property type="evidence" value="ECO:0007669"/>
    <property type="project" value="InterPro"/>
</dbReference>
<keyword evidence="6" id="KW-1185">Reference proteome</keyword>
<dbReference type="NCBIfam" id="TIGR00756">
    <property type="entry name" value="PPR"/>
    <property type="match status" value="5"/>
</dbReference>
<dbReference type="PANTHER" id="PTHR47926">
    <property type="entry name" value="PENTATRICOPEPTIDE REPEAT-CONTAINING PROTEIN"/>
    <property type="match status" value="1"/>
</dbReference>
<dbReference type="Pfam" id="PF20431">
    <property type="entry name" value="E_motif"/>
    <property type="match status" value="1"/>
</dbReference>
<accession>A0A118K085</accession>
<dbReference type="GO" id="GO:0009451">
    <property type="term" value="P:RNA modification"/>
    <property type="evidence" value="ECO:0007669"/>
    <property type="project" value="InterPro"/>
</dbReference>
<dbReference type="AlphaFoldDB" id="A0A118K085"/>
<dbReference type="InterPro" id="IPR046960">
    <property type="entry name" value="PPR_At4g14850-like_plant"/>
</dbReference>
<dbReference type="Gene3D" id="1.25.40.10">
    <property type="entry name" value="Tetratricopeptide repeat domain"/>
    <property type="match status" value="3"/>
</dbReference>
<reference evidence="5 6" key="1">
    <citation type="journal article" date="2016" name="Sci. Rep.">
        <title>The genome sequence of the outbreeding globe artichoke constructed de novo incorporating a phase-aware low-pass sequencing strategy of F1 progeny.</title>
        <authorList>
            <person name="Scaglione D."/>
            <person name="Reyes-Chin-Wo S."/>
            <person name="Acquadro A."/>
            <person name="Froenicke L."/>
            <person name="Portis E."/>
            <person name="Beitel C."/>
            <person name="Tirone M."/>
            <person name="Mauro R."/>
            <person name="Lo Monaco A."/>
            <person name="Mauromicale G."/>
            <person name="Faccioli P."/>
            <person name="Cattivelli L."/>
            <person name="Rieseberg L."/>
            <person name="Michelmore R."/>
            <person name="Lanteri S."/>
        </authorList>
    </citation>
    <scope>NUCLEOTIDE SEQUENCE [LARGE SCALE GENOMIC DNA]</scope>
    <source>
        <strain evidence="5">2C</strain>
    </source>
</reference>
<dbReference type="InterPro" id="IPR011990">
    <property type="entry name" value="TPR-like_helical_dom_sf"/>
</dbReference>
<dbReference type="Proteomes" id="UP000243975">
    <property type="component" value="Unassembled WGS sequence"/>
</dbReference>
<keyword evidence="2" id="KW-0677">Repeat</keyword>
<dbReference type="PANTHER" id="PTHR47926:SF495">
    <property type="entry name" value="DYW DOMAIN-CONTAINING PROTEIN"/>
    <property type="match status" value="1"/>
</dbReference>
<proteinExistence type="inferred from homology"/>
<dbReference type="Pfam" id="PF01535">
    <property type="entry name" value="PPR"/>
    <property type="match status" value="5"/>
</dbReference>
<evidence type="ECO:0000256" key="3">
    <source>
        <dbReference type="PROSITE-ProRule" id="PRU00708"/>
    </source>
</evidence>
<evidence type="ECO:0000313" key="5">
    <source>
        <dbReference type="EMBL" id="KVI00375.1"/>
    </source>
</evidence>
<dbReference type="PROSITE" id="PS51375">
    <property type="entry name" value="PPR"/>
    <property type="match status" value="2"/>
</dbReference>
<dbReference type="InterPro" id="IPR032867">
    <property type="entry name" value="DYW_dom"/>
</dbReference>
<dbReference type="GO" id="GO:0008270">
    <property type="term" value="F:zinc ion binding"/>
    <property type="evidence" value="ECO:0007669"/>
    <property type="project" value="InterPro"/>
</dbReference>
<gene>
    <name evidence="5" type="ORF">Ccrd_021392</name>
</gene>
<name>A0A118K085_CYNCS</name>
<evidence type="ECO:0000256" key="1">
    <source>
        <dbReference type="ARBA" id="ARBA00006643"/>
    </source>
</evidence>
<comment type="similarity">
    <text evidence="1">Belongs to the PPR family. PCMP-H subfamily.</text>
</comment>
<dbReference type="FunFam" id="1.25.40.10:FF:001093">
    <property type="entry name" value="Pentatricopeptide repeat-containing protein At2g34400"/>
    <property type="match status" value="1"/>
</dbReference>
<evidence type="ECO:0000256" key="2">
    <source>
        <dbReference type="ARBA" id="ARBA00022737"/>
    </source>
</evidence>